<accession>A0A0E9PS32</accession>
<sequence>MAVLSTCSSELRLYRLDQLNVNLISFLEFLCFIVYIICISMRHCFCKNTVRK</sequence>
<dbReference type="AlphaFoldDB" id="A0A0E9PS32"/>
<reference evidence="2" key="2">
    <citation type="journal article" date="2015" name="Fish Shellfish Immunol.">
        <title>Early steps in the European eel (Anguilla anguilla)-Vibrio vulnificus interaction in the gills: Role of the RtxA13 toxin.</title>
        <authorList>
            <person name="Callol A."/>
            <person name="Pajuelo D."/>
            <person name="Ebbesson L."/>
            <person name="Teles M."/>
            <person name="MacKenzie S."/>
            <person name="Amaro C."/>
        </authorList>
    </citation>
    <scope>NUCLEOTIDE SEQUENCE</scope>
</reference>
<proteinExistence type="predicted"/>
<protein>
    <submittedName>
        <fullName evidence="2">Uncharacterized protein</fullName>
    </submittedName>
</protein>
<dbReference type="EMBL" id="GBXM01101288">
    <property type="protein sequence ID" value="JAH07289.1"/>
    <property type="molecule type" value="Transcribed_RNA"/>
</dbReference>
<evidence type="ECO:0000256" key="1">
    <source>
        <dbReference type="SAM" id="Phobius"/>
    </source>
</evidence>
<keyword evidence="1" id="KW-0812">Transmembrane</keyword>
<organism evidence="2">
    <name type="scientific">Anguilla anguilla</name>
    <name type="common">European freshwater eel</name>
    <name type="synonym">Muraena anguilla</name>
    <dbReference type="NCBI Taxonomy" id="7936"/>
    <lineage>
        <taxon>Eukaryota</taxon>
        <taxon>Metazoa</taxon>
        <taxon>Chordata</taxon>
        <taxon>Craniata</taxon>
        <taxon>Vertebrata</taxon>
        <taxon>Euteleostomi</taxon>
        <taxon>Actinopterygii</taxon>
        <taxon>Neopterygii</taxon>
        <taxon>Teleostei</taxon>
        <taxon>Anguilliformes</taxon>
        <taxon>Anguillidae</taxon>
        <taxon>Anguilla</taxon>
    </lineage>
</organism>
<name>A0A0E9PS32_ANGAN</name>
<keyword evidence="1" id="KW-0472">Membrane</keyword>
<reference evidence="2" key="1">
    <citation type="submission" date="2014-11" db="EMBL/GenBank/DDBJ databases">
        <authorList>
            <person name="Amaro Gonzalez C."/>
        </authorList>
    </citation>
    <scope>NUCLEOTIDE SEQUENCE</scope>
</reference>
<evidence type="ECO:0000313" key="2">
    <source>
        <dbReference type="EMBL" id="JAH07289.1"/>
    </source>
</evidence>
<feature type="transmembrane region" description="Helical" evidence="1">
    <location>
        <begin position="23"/>
        <end position="45"/>
    </location>
</feature>
<keyword evidence="1" id="KW-1133">Transmembrane helix</keyword>